<gene>
    <name evidence="1" type="ORF">SDC9_127950</name>
</gene>
<comment type="caution">
    <text evidence="1">The sequence shown here is derived from an EMBL/GenBank/DDBJ whole genome shotgun (WGS) entry which is preliminary data.</text>
</comment>
<sequence>MKSVGNSATTPRDLVNNGDVRLMLLLLASRCTAVEVYVRDTELHSFITCRHGLRAFPCKLPLGEAYTQHRHSGERACGSRGVLKQP</sequence>
<protein>
    <submittedName>
        <fullName evidence="1">Uncharacterized protein</fullName>
    </submittedName>
</protein>
<dbReference type="AlphaFoldDB" id="A0A645CVH9"/>
<reference evidence="1" key="1">
    <citation type="submission" date="2019-08" db="EMBL/GenBank/DDBJ databases">
        <authorList>
            <person name="Kucharzyk K."/>
            <person name="Murdoch R.W."/>
            <person name="Higgins S."/>
            <person name="Loffler F."/>
        </authorList>
    </citation>
    <scope>NUCLEOTIDE SEQUENCE</scope>
</reference>
<proteinExistence type="predicted"/>
<name>A0A645CVH9_9ZZZZ</name>
<organism evidence="1">
    <name type="scientific">bioreactor metagenome</name>
    <dbReference type="NCBI Taxonomy" id="1076179"/>
    <lineage>
        <taxon>unclassified sequences</taxon>
        <taxon>metagenomes</taxon>
        <taxon>ecological metagenomes</taxon>
    </lineage>
</organism>
<evidence type="ECO:0000313" key="1">
    <source>
        <dbReference type="EMBL" id="MPM80899.1"/>
    </source>
</evidence>
<accession>A0A645CVH9</accession>
<dbReference type="EMBL" id="VSSQ01030381">
    <property type="protein sequence ID" value="MPM80899.1"/>
    <property type="molecule type" value="Genomic_DNA"/>
</dbReference>